<feature type="non-terminal residue" evidence="2">
    <location>
        <position position="1"/>
    </location>
</feature>
<dbReference type="STRING" id="520822.A0A195BK65"/>
<keyword evidence="3" id="KW-1185">Reference proteome</keyword>
<dbReference type="AlphaFoldDB" id="A0A195BK65"/>
<accession>A0A195BK65</accession>
<proteinExistence type="predicted"/>
<organism evidence="2 3">
    <name type="scientific">Atta colombica</name>
    <dbReference type="NCBI Taxonomy" id="520822"/>
    <lineage>
        <taxon>Eukaryota</taxon>
        <taxon>Metazoa</taxon>
        <taxon>Ecdysozoa</taxon>
        <taxon>Arthropoda</taxon>
        <taxon>Hexapoda</taxon>
        <taxon>Insecta</taxon>
        <taxon>Pterygota</taxon>
        <taxon>Neoptera</taxon>
        <taxon>Endopterygota</taxon>
        <taxon>Hymenoptera</taxon>
        <taxon>Apocrita</taxon>
        <taxon>Aculeata</taxon>
        <taxon>Formicoidea</taxon>
        <taxon>Formicidae</taxon>
        <taxon>Myrmicinae</taxon>
        <taxon>Atta</taxon>
    </lineage>
</organism>
<dbReference type="EMBL" id="KQ976455">
    <property type="protein sequence ID" value="KYM85043.1"/>
    <property type="molecule type" value="Genomic_DNA"/>
</dbReference>
<evidence type="ECO:0000313" key="2">
    <source>
        <dbReference type="EMBL" id="KYM85043.1"/>
    </source>
</evidence>
<feature type="transmembrane region" description="Helical" evidence="1">
    <location>
        <begin position="177"/>
        <end position="196"/>
    </location>
</feature>
<keyword evidence="1" id="KW-0812">Transmembrane</keyword>
<keyword evidence="1" id="KW-0472">Membrane</keyword>
<dbReference type="Proteomes" id="UP000078540">
    <property type="component" value="Unassembled WGS sequence"/>
</dbReference>
<name>A0A195BK65_9HYME</name>
<reference evidence="2 3" key="1">
    <citation type="submission" date="2015-09" db="EMBL/GenBank/DDBJ databases">
        <title>Atta colombica WGS genome.</title>
        <authorList>
            <person name="Nygaard S."/>
            <person name="Hu H."/>
            <person name="Boomsma J."/>
            <person name="Zhang G."/>
        </authorList>
    </citation>
    <scope>NUCLEOTIDE SEQUENCE [LARGE SCALE GENOMIC DNA]</scope>
    <source>
        <strain evidence="2">Treedump-2</strain>
        <tissue evidence="2">Whole body</tissue>
    </source>
</reference>
<gene>
    <name evidence="2" type="ORF">ALC53_04831</name>
</gene>
<protein>
    <submittedName>
        <fullName evidence="2">Tripartite motif-containing protein 45</fullName>
    </submittedName>
</protein>
<keyword evidence="1" id="KW-1133">Transmembrane helix</keyword>
<sequence length="205" mass="23261">IYFENTDVLNLRDYKIILLHMKQARERIQEFERLQKARHLLDAISLLNDLLADGSEIEILSLAEIIVRRLKKLGVTNTMADKENENLYMYYILFVEYKNTRLSASRFTHSGIYHCCTFCSSGGKKEIICGCKGTMPGGYKGCGHGHIGHPGFNHWSCCGSILRNGRCLIIRKTIHQLILYFLAFCNIIAKNVLTLFPTPTASSLA</sequence>
<evidence type="ECO:0000256" key="1">
    <source>
        <dbReference type="SAM" id="Phobius"/>
    </source>
</evidence>
<evidence type="ECO:0000313" key="3">
    <source>
        <dbReference type="Proteomes" id="UP000078540"/>
    </source>
</evidence>